<dbReference type="Gene3D" id="3.20.20.300">
    <property type="entry name" value="Glycoside hydrolase, family 3, N-terminal domain"/>
    <property type="match status" value="1"/>
</dbReference>
<dbReference type="SUPFAM" id="SSF51445">
    <property type="entry name" value="(Trans)glycosidases"/>
    <property type="match status" value="1"/>
</dbReference>
<accession>A0A397PC64</accession>
<evidence type="ECO:0000256" key="2">
    <source>
        <dbReference type="SAM" id="SignalP"/>
    </source>
</evidence>
<dbReference type="InterPro" id="IPR036962">
    <property type="entry name" value="Glyco_hydro_3_N_sf"/>
</dbReference>
<dbReference type="PANTHER" id="PTHR30620">
    <property type="entry name" value="PERIPLASMIC BETA-GLUCOSIDASE-RELATED"/>
    <property type="match status" value="1"/>
</dbReference>
<dbReference type="Pfam" id="PF18559">
    <property type="entry name" value="Exop_C"/>
    <property type="match status" value="1"/>
</dbReference>
<protein>
    <submittedName>
        <fullName evidence="6">Exo-1,4-beta-glucosidase</fullName>
    </submittedName>
</protein>
<dbReference type="PRINTS" id="PR00133">
    <property type="entry name" value="GLHYDRLASE3"/>
</dbReference>
<dbReference type="SUPFAM" id="SSF52279">
    <property type="entry name" value="Beta-D-glucan exohydrolase, C-terminal domain"/>
    <property type="match status" value="1"/>
</dbReference>
<dbReference type="GO" id="GO:0009251">
    <property type="term" value="P:glucan catabolic process"/>
    <property type="evidence" value="ECO:0007669"/>
    <property type="project" value="TreeGrafter"/>
</dbReference>
<evidence type="ECO:0000259" key="5">
    <source>
        <dbReference type="Pfam" id="PF18559"/>
    </source>
</evidence>
<dbReference type="Pfam" id="PF01915">
    <property type="entry name" value="Glyco_hydro_3_C"/>
    <property type="match status" value="1"/>
</dbReference>
<reference evidence="6 7" key="1">
    <citation type="submission" date="2018-08" db="EMBL/GenBank/DDBJ databases">
        <title>Genomic Encyclopedia of Type Strains, Phase IV (KMG-IV): sequencing the most valuable type-strain genomes for metagenomic binning, comparative biology and taxonomic classification.</title>
        <authorList>
            <person name="Goeker M."/>
        </authorList>
    </citation>
    <scope>NUCLEOTIDE SEQUENCE [LARGE SCALE GENOMIC DNA]</scope>
    <source>
        <strain evidence="6 7">DSM 25527</strain>
    </source>
</reference>
<feature type="domain" description="Glycoside hydrolase family 3 C-terminal" evidence="4">
    <location>
        <begin position="440"/>
        <end position="645"/>
    </location>
</feature>
<keyword evidence="1" id="KW-0378">Hydrolase</keyword>
<feature type="domain" description="ExoP galactose-binding-like" evidence="5">
    <location>
        <begin position="681"/>
        <end position="832"/>
    </location>
</feature>
<dbReference type="EMBL" id="QXDC01000003">
    <property type="protein sequence ID" value="RIA43724.1"/>
    <property type="molecule type" value="Genomic_DNA"/>
</dbReference>
<evidence type="ECO:0000256" key="1">
    <source>
        <dbReference type="ARBA" id="ARBA00022801"/>
    </source>
</evidence>
<proteinExistence type="predicted"/>
<keyword evidence="7" id="KW-1185">Reference proteome</keyword>
<dbReference type="InterPro" id="IPR036881">
    <property type="entry name" value="Glyco_hydro_3_C_sf"/>
</dbReference>
<dbReference type="Gene3D" id="2.60.120.430">
    <property type="entry name" value="Galactose-binding lectin"/>
    <property type="match status" value="1"/>
</dbReference>
<dbReference type="Pfam" id="PF00933">
    <property type="entry name" value="Glyco_hydro_3"/>
    <property type="match status" value="1"/>
</dbReference>
<evidence type="ECO:0000313" key="6">
    <source>
        <dbReference type="EMBL" id="RIA43724.1"/>
    </source>
</evidence>
<keyword evidence="2" id="KW-0732">Signal</keyword>
<dbReference type="Gene3D" id="3.40.50.1700">
    <property type="entry name" value="Glycoside hydrolase family 3 C-terminal domain"/>
    <property type="match status" value="1"/>
</dbReference>
<dbReference type="InterPro" id="IPR017853">
    <property type="entry name" value="GH"/>
</dbReference>
<dbReference type="InterPro" id="IPR001764">
    <property type="entry name" value="Glyco_hydro_3_N"/>
</dbReference>
<comment type="caution">
    <text evidence="6">The sequence shown here is derived from an EMBL/GenBank/DDBJ whole genome shotgun (WGS) entry which is preliminary data.</text>
</comment>
<evidence type="ECO:0000259" key="3">
    <source>
        <dbReference type="Pfam" id="PF00933"/>
    </source>
</evidence>
<dbReference type="InterPro" id="IPR051915">
    <property type="entry name" value="Cellulose_Degrad_GH3"/>
</dbReference>
<dbReference type="PANTHER" id="PTHR30620:SF77">
    <property type="entry name" value="LYSOSOMAL BETA GLUCOSIDASE-LIKE"/>
    <property type="match status" value="1"/>
</dbReference>
<feature type="domain" description="Glycoside hydrolase family 3 N-terminal" evidence="3">
    <location>
        <begin position="75"/>
        <end position="399"/>
    </location>
</feature>
<dbReference type="Proteomes" id="UP000266568">
    <property type="component" value="Unassembled WGS sequence"/>
</dbReference>
<feature type="chain" id="PRO_5017421753" evidence="2">
    <location>
        <begin position="32"/>
        <end position="844"/>
    </location>
</feature>
<dbReference type="AlphaFoldDB" id="A0A397PC64"/>
<dbReference type="InterPro" id="IPR041443">
    <property type="entry name" value="Exop_C"/>
</dbReference>
<evidence type="ECO:0000313" key="7">
    <source>
        <dbReference type="Proteomes" id="UP000266568"/>
    </source>
</evidence>
<sequence length="844" mass="87927">MVMRAMIQRRKGLLMLASTALAIGAACAVSAQQAPAPAIPPEAIAHPDIWPQAHWPYKADPALEKRIAGLLQRMTVEEKVGQVVQADIASVTPADVKQYHLGSVLNGGSSGPYGDDLAPAAKWLQLADEFYAASVDKSGGGVGIPVIWGIDAVHGNSNIIGATLFPHNVGLGAMHDPALMRRIAEATAAEIRVTGQEWTFAPTITVPQDGRWGRAYEGYSSDPRLVSDYVGQFIRGLQGEPGATDILKGPHVIASTKHFLADGGTEDGHDQGDAKISEAELRDIHGLPYVAAIDAGVQTVMTSFSSWNGVKMAGNKSLVTGVLKDRMGFGGFVVSDWNAHGQVAGCTNASCPQAINAGLDMYMAPDSWKPLWHSLLAQVKDGTIPMARLDDAVTRILRVKMRLGLFEAGKPSSRLLSGRYDVLGSPEHRAIARQAVRESLVLLKNNGSVLPLNPGANILVAGDGADDVARQSGGWTLSWQGTGLKPEDFPGATSIWAGLNSAIGAAGGTATLSPDGSFTGAKPDAAIVVFGETPYAEFQGDLKTLQLKPELRAPLATMKKLKAQGIPVVALMLTGRPLFVNPEINAADAFVVAWLPGSEGAGVADMLLAGTDGKVAHEFRGTLSFPWPATADAKGKHLFALGYGLKTTSDTAVPPLSEDPGVADNAQQGTYFANGVPAASWSLIVADAAGQQTRITTVPATGANGDVAVTATDHIVQEGARRFAFGGKAQATIALTTQAPVDVARESNGDLMLVTTMRVDTAPASTLTLSARSGTASASVPLAGLAAPGAWRTYGVPLKCFANQGVDMEHLDVPFALTTSGKAVISLATVQLGTVADQIAACPK</sequence>
<feature type="signal peptide" evidence="2">
    <location>
        <begin position="1"/>
        <end position="31"/>
    </location>
</feature>
<gene>
    <name evidence="6" type="ORF">DFR49_1952</name>
</gene>
<name>A0A397PC64_9SPHN</name>
<evidence type="ECO:0000259" key="4">
    <source>
        <dbReference type="Pfam" id="PF01915"/>
    </source>
</evidence>
<dbReference type="InterPro" id="IPR002772">
    <property type="entry name" value="Glyco_hydro_3_C"/>
</dbReference>
<dbReference type="GO" id="GO:0008422">
    <property type="term" value="F:beta-glucosidase activity"/>
    <property type="evidence" value="ECO:0007669"/>
    <property type="project" value="TreeGrafter"/>
</dbReference>
<dbReference type="PROSITE" id="PS51257">
    <property type="entry name" value="PROKAR_LIPOPROTEIN"/>
    <property type="match status" value="1"/>
</dbReference>
<organism evidence="6 7">
    <name type="scientific">Hephaestia caeni</name>
    <dbReference type="NCBI Taxonomy" id="645617"/>
    <lineage>
        <taxon>Bacteria</taxon>
        <taxon>Pseudomonadati</taxon>
        <taxon>Pseudomonadota</taxon>
        <taxon>Alphaproteobacteria</taxon>
        <taxon>Sphingomonadales</taxon>
        <taxon>Sphingomonadaceae</taxon>
        <taxon>Hephaestia</taxon>
    </lineage>
</organism>